<accession>A0A1R3HGY5</accession>
<organism evidence="2 3">
    <name type="scientific">Corchorus capsularis</name>
    <name type="common">Jute</name>
    <dbReference type="NCBI Taxonomy" id="210143"/>
    <lineage>
        <taxon>Eukaryota</taxon>
        <taxon>Viridiplantae</taxon>
        <taxon>Streptophyta</taxon>
        <taxon>Embryophyta</taxon>
        <taxon>Tracheophyta</taxon>
        <taxon>Spermatophyta</taxon>
        <taxon>Magnoliopsida</taxon>
        <taxon>eudicotyledons</taxon>
        <taxon>Gunneridae</taxon>
        <taxon>Pentapetalae</taxon>
        <taxon>rosids</taxon>
        <taxon>malvids</taxon>
        <taxon>Malvales</taxon>
        <taxon>Malvaceae</taxon>
        <taxon>Grewioideae</taxon>
        <taxon>Apeibeae</taxon>
        <taxon>Corchorus</taxon>
    </lineage>
</organism>
<gene>
    <name evidence="2" type="ORF">CCACVL1_19425</name>
</gene>
<dbReference type="OrthoDB" id="192247at2759"/>
<feature type="domain" description="MATH" evidence="1">
    <location>
        <begin position="1"/>
        <end position="60"/>
    </location>
</feature>
<dbReference type="InterPro" id="IPR008974">
    <property type="entry name" value="TRAF-like"/>
</dbReference>
<dbReference type="Gene3D" id="2.60.210.10">
    <property type="entry name" value="Apoptosis, Tumor Necrosis Factor Receptor Associated Protein 2, Chain A"/>
    <property type="match status" value="1"/>
</dbReference>
<dbReference type="PANTHER" id="PTHR46162:SF14">
    <property type="entry name" value="FAMILY PROTEIN, PUTATIVE-RELATED"/>
    <property type="match status" value="1"/>
</dbReference>
<dbReference type="Proteomes" id="UP000188268">
    <property type="component" value="Unassembled WGS sequence"/>
</dbReference>
<reference evidence="2 3" key="1">
    <citation type="submission" date="2013-09" db="EMBL/GenBank/DDBJ databases">
        <title>Corchorus capsularis genome sequencing.</title>
        <authorList>
            <person name="Alam M."/>
            <person name="Haque M.S."/>
            <person name="Islam M.S."/>
            <person name="Emdad E.M."/>
            <person name="Islam M.M."/>
            <person name="Ahmed B."/>
            <person name="Halim A."/>
            <person name="Hossen Q.M.M."/>
            <person name="Hossain M.Z."/>
            <person name="Ahmed R."/>
            <person name="Khan M.M."/>
            <person name="Islam R."/>
            <person name="Rashid M.M."/>
            <person name="Khan S.A."/>
            <person name="Rahman M.S."/>
            <person name="Alam M."/>
        </authorList>
    </citation>
    <scope>NUCLEOTIDE SEQUENCE [LARGE SCALE GENOMIC DNA]</scope>
    <source>
        <strain evidence="3">cv. CVL-1</strain>
        <tissue evidence="2">Whole seedling</tissue>
    </source>
</reference>
<dbReference type="Pfam" id="PF22486">
    <property type="entry name" value="MATH_2"/>
    <property type="match status" value="1"/>
</dbReference>
<dbReference type="STRING" id="210143.A0A1R3HGY5"/>
<dbReference type="SUPFAM" id="SSF49599">
    <property type="entry name" value="TRAF domain-like"/>
    <property type="match status" value="1"/>
</dbReference>
<evidence type="ECO:0000313" key="3">
    <source>
        <dbReference type="Proteomes" id="UP000188268"/>
    </source>
</evidence>
<dbReference type="CDD" id="cd00121">
    <property type="entry name" value="MATH"/>
    <property type="match status" value="1"/>
</dbReference>
<name>A0A1R3HGY5_COCAP</name>
<sequence>MERQDFFSPPAVPVTQDSVERWFSATSVNWGYPQFMALKTLQDASKGFLVYDCLIVEAEITVVSKVKRFS</sequence>
<proteinExistence type="predicted"/>
<keyword evidence="3" id="KW-1185">Reference proteome</keyword>
<dbReference type="AlphaFoldDB" id="A0A1R3HGY5"/>
<evidence type="ECO:0000313" key="2">
    <source>
        <dbReference type="EMBL" id="OMO69572.1"/>
    </source>
</evidence>
<protein>
    <submittedName>
        <fullName evidence="2">TRAF-like protein</fullName>
    </submittedName>
</protein>
<dbReference type="EMBL" id="AWWV01011992">
    <property type="protein sequence ID" value="OMO69572.1"/>
    <property type="molecule type" value="Genomic_DNA"/>
</dbReference>
<evidence type="ECO:0000259" key="1">
    <source>
        <dbReference type="PROSITE" id="PS50144"/>
    </source>
</evidence>
<dbReference type="PANTHER" id="PTHR46162">
    <property type="entry name" value="TRAF-LIKE FAMILY PROTEIN"/>
    <property type="match status" value="1"/>
</dbReference>
<dbReference type="Gramene" id="OMO69572">
    <property type="protein sequence ID" value="OMO69572"/>
    <property type="gene ID" value="CCACVL1_19425"/>
</dbReference>
<dbReference type="InterPro" id="IPR002083">
    <property type="entry name" value="MATH/TRAF_dom"/>
</dbReference>
<dbReference type="PROSITE" id="PS50144">
    <property type="entry name" value="MATH"/>
    <property type="match status" value="1"/>
</dbReference>
<comment type="caution">
    <text evidence="2">The sequence shown here is derived from an EMBL/GenBank/DDBJ whole genome shotgun (WGS) entry which is preliminary data.</text>
</comment>